<dbReference type="PROSITE" id="PS50176">
    <property type="entry name" value="ARM_REPEAT"/>
    <property type="match status" value="2"/>
</dbReference>
<sequence>MATHGHLKKSKANIKDGSSALPESSLTWCISQLSKVSLLADNQSSGSQETELQNGDGRDKINDNQKRLQASQWRALVAIRTQHIKGGNSRINRYRIQGGLPPLLGVLRRSDSSRKTLDLALSILANCCTEKDARREVRKLEGVPIIVDVMKRHVAVETLKNRAARALGNLAMDPEGSALVHSAGGIPPLLLCLSLSPPASSSSSPSSPNPSSPSSPPPVSPPSLPSPAKLECAQSAARALLYLADTPANRFSLLSQGALPALAPLMSPELPLGLRRAALRALHELTRGCGAECAREVSRSGALAQLGALVASEEEAKPLEELALKTMANLCAQGCLRPLVGSLGAIQKFSEEVKKDPSRSGIFLRALCLCCKEAVNRAKVKESGGLEVLIDFLAAHQNHPLTRLAILACVDFVYDESALEHLQDLGLIPLLVARLVEYAKGEEPVTKSDLSPSAGSDLMSPSCFESFDFPHPEGNRKDDVGREQGAGSSSFLSLKSWLVSEGLISSEGDLLESSTGLESDCGSSHASSPSVMSSPTASVLDAGSSVTCPSPVLSLTQPLSPLSQLAPHSAQKNMPASPSDPESPSPCTVPKPASPSKVCSPPKKRPRVSSSSASSSSCYSSSSSTFSSFSSTSSTSSSSTTCSSVVSLEAPPVMSRTPAYQHPYHPEPWAPESPLLLLLSRFSHASDPSAALVNAGVLSGFLYYLTQHKDPSGRCFRMLSRLSCNPNCLQALLRTGAVVLIRQDLCLRSGIITGRRGKETQTDRVKAKVRKLGLGLLSNLRVQCEAGFGTGVLSHIMLSGVDVDRMFCALSLPLICSNKVLLKKLLLDNGGLMHALEPLFCTDGSKEDNNHPVKCHTFLSCWLCPPQEVTSTRLHSLYASLLIGCLSSLLGLCKAELDQKKGSGAEPLQVTAETTVRSTSTLIPLKDAGSDLPPLPKKPCLSTSCLYTDATHDIFLQLDDGSQVPACWGALAGGEGESGDGGSEYFRALLTGGFGEAQRQDGQAIPIRDVPRGVLLPVLHYLHGCRLAARENGREREAGTGEEDSGRCGFLESLVQQCWASSDFEKTALAQGMVGACRFLVTGLQRDVEDTCVTLLHPFASAPASCLSLPQRSPRPALPDDTNRKTTNPRVPREGIPRPLQANRVLKNPLPSGPKSTPKTPKQDPKVTSSQGVQEVLQTPLKSPQNITVLSADEASEESCSLVHLLPQLYWFSQRYNYPRLGKACLSVLLRAQGQGASRRELAASLPPAQAAECLLQLAKDADCQEGLKQDLLKLAATALS</sequence>
<feature type="compositionally biased region" description="Polar residues" evidence="2">
    <location>
        <begin position="41"/>
        <end position="53"/>
    </location>
</feature>
<feature type="compositionally biased region" description="Pro residues" evidence="2">
    <location>
        <begin position="581"/>
        <end position="593"/>
    </location>
</feature>
<feature type="region of interest" description="Disordered" evidence="2">
    <location>
        <begin position="41"/>
        <end position="62"/>
    </location>
</feature>
<evidence type="ECO:0000256" key="1">
    <source>
        <dbReference type="PROSITE-ProRule" id="PRU00259"/>
    </source>
</evidence>
<reference evidence="4 5" key="1">
    <citation type="submission" date="2024-09" db="EMBL/GenBank/DDBJ databases">
        <title>A chromosome-level genome assembly of Gray's grenadier anchovy, Coilia grayii.</title>
        <authorList>
            <person name="Fu Z."/>
        </authorList>
    </citation>
    <scope>NUCLEOTIDE SEQUENCE [LARGE SCALE GENOMIC DNA]</scope>
    <source>
        <strain evidence="4">G4</strain>
        <tissue evidence="4">Muscle</tissue>
    </source>
</reference>
<dbReference type="InterPro" id="IPR016024">
    <property type="entry name" value="ARM-type_fold"/>
</dbReference>
<dbReference type="InterPro" id="IPR000210">
    <property type="entry name" value="BTB/POZ_dom"/>
</dbReference>
<feature type="compositionally biased region" description="Low complexity" evidence="2">
    <location>
        <begin position="1149"/>
        <end position="1160"/>
    </location>
</feature>
<feature type="repeat" description="ARM" evidence="1">
    <location>
        <begin position="141"/>
        <end position="185"/>
    </location>
</feature>
<dbReference type="InterPro" id="IPR011989">
    <property type="entry name" value="ARM-like"/>
</dbReference>
<dbReference type="Gene3D" id="1.25.10.10">
    <property type="entry name" value="Leucine-rich Repeat Variant"/>
    <property type="match status" value="1"/>
</dbReference>
<dbReference type="Pfam" id="PF24768">
    <property type="entry name" value="ARM_ARMC5"/>
    <property type="match status" value="1"/>
</dbReference>
<feature type="repeat" description="ARM" evidence="1">
    <location>
        <begin position="98"/>
        <end position="142"/>
    </location>
</feature>
<feature type="compositionally biased region" description="Low complexity" evidence="2">
    <location>
        <begin position="523"/>
        <end position="539"/>
    </location>
</feature>
<dbReference type="EMBL" id="JBHFQA010000003">
    <property type="protein sequence ID" value="KAL2101336.1"/>
    <property type="molecule type" value="Genomic_DNA"/>
</dbReference>
<feature type="compositionally biased region" description="Polar residues" evidence="2">
    <location>
        <begin position="1166"/>
        <end position="1178"/>
    </location>
</feature>
<evidence type="ECO:0000259" key="3">
    <source>
        <dbReference type="PROSITE" id="PS50097"/>
    </source>
</evidence>
<feature type="compositionally biased region" description="Low complexity" evidence="2">
    <location>
        <begin position="609"/>
        <end position="622"/>
    </location>
</feature>
<gene>
    <name evidence="4" type="ORF">ACEWY4_003097</name>
</gene>
<evidence type="ECO:0000313" key="4">
    <source>
        <dbReference type="EMBL" id="KAL2101336.1"/>
    </source>
</evidence>
<organism evidence="4 5">
    <name type="scientific">Coilia grayii</name>
    <name type="common">Gray's grenadier anchovy</name>
    <dbReference type="NCBI Taxonomy" id="363190"/>
    <lineage>
        <taxon>Eukaryota</taxon>
        <taxon>Metazoa</taxon>
        <taxon>Chordata</taxon>
        <taxon>Craniata</taxon>
        <taxon>Vertebrata</taxon>
        <taxon>Euteleostomi</taxon>
        <taxon>Actinopterygii</taxon>
        <taxon>Neopterygii</taxon>
        <taxon>Teleostei</taxon>
        <taxon>Clupei</taxon>
        <taxon>Clupeiformes</taxon>
        <taxon>Clupeoidei</taxon>
        <taxon>Engraulidae</taxon>
        <taxon>Coilinae</taxon>
        <taxon>Coilia</taxon>
    </lineage>
</organism>
<feature type="region of interest" description="Disordered" evidence="2">
    <location>
        <begin position="512"/>
        <end position="543"/>
    </location>
</feature>
<protein>
    <recommendedName>
        <fullName evidence="3">BTB domain-containing protein</fullName>
    </recommendedName>
</protein>
<dbReference type="PANTHER" id="PTHR23312:SF8">
    <property type="entry name" value="ARMADILLO REPEAT-CONTAINING PROTEIN 5"/>
    <property type="match status" value="1"/>
</dbReference>
<dbReference type="PANTHER" id="PTHR23312">
    <property type="entry name" value="ARMC5 ARMADILLO REPEAT-CONTAINING -RELATED"/>
    <property type="match status" value="1"/>
</dbReference>
<feature type="domain" description="BTB" evidence="3">
    <location>
        <begin position="952"/>
        <end position="1031"/>
    </location>
</feature>
<feature type="compositionally biased region" description="Pro residues" evidence="2">
    <location>
        <begin position="207"/>
        <end position="225"/>
    </location>
</feature>
<evidence type="ECO:0000256" key="2">
    <source>
        <dbReference type="SAM" id="MobiDB-lite"/>
    </source>
</evidence>
<keyword evidence="5" id="KW-1185">Reference proteome</keyword>
<feature type="compositionally biased region" description="Low complexity" evidence="2">
    <location>
        <begin position="565"/>
        <end position="580"/>
    </location>
</feature>
<dbReference type="Proteomes" id="UP001591681">
    <property type="component" value="Unassembled WGS sequence"/>
</dbReference>
<feature type="region of interest" description="Disordered" evidence="2">
    <location>
        <begin position="1106"/>
        <end position="1178"/>
    </location>
</feature>
<proteinExistence type="predicted"/>
<dbReference type="InterPro" id="IPR000225">
    <property type="entry name" value="Armadillo"/>
</dbReference>
<dbReference type="InterPro" id="IPR055445">
    <property type="entry name" value="ARM_ARMC5"/>
</dbReference>
<feature type="region of interest" description="Disordered" evidence="2">
    <location>
        <begin position="1"/>
        <end position="21"/>
    </location>
</feature>
<dbReference type="SMART" id="SM00185">
    <property type="entry name" value="ARM"/>
    <property type="match status" value="4"/>
</dbReference>
<accession>A0ABD1KQ88</accession>
<name>A0ABD1KQ88_9TELE</name>
<dbReference type="SUPFAM" id="SSF48371">
    <property type="entry name" value="ARM repeat"/>
    <property type="match status" value="1"/>
</dbReference>
<feature type="region of interest" description="Disordered" evidence="2">
    <location>
        <begin position="200"/>
        <end position="228"/>
    </location>
</feature>
<comment type="caution">
    <text evidence="4">The sequence shown here is derived from an EMBL/GenBank/DDBJ whole genome shotgun (WGS) entry which is preliminary data.</text>
</comment>
<feature type="region of interest" description="Disordered" evidence="2">
    <location>
        <begin position="565"/>
        <end position="622"/>
    </location>
</feature>
<dbReference type="PROSITE" id="PS50097">
    <property type="entry name" value="BTB"/>
    <property type="match status" value="1"/>
</dbReference>
<feature type="compositionally biased region" description="Basic residues" evidence="2">
    <location>
        <begin position="1"/>
        <end position="12"/>
    </location>
</feature>
<evidence type="ECO:0000313" key="5">
    <source>
        <dbReference type="Proteomes" id="UP001591681"/>
    </source>
</evidence>